<reference evidence="2 3" key="2">
    <citation type="journal article" date="2017" name="Int. J. Syst. Evol. Microbiol.">
        <title>Mycobacterium stephanolepidis sp. nov., a rapidly growing species related to Mycobacterium chelonae, isolated from marine teleost fish, Stephanolepis cirrhifer.</title>
        <authorList>
            <person name="Fukano H."/>
            <person name="Wada S."/>
            <person name="Kurata O."/>
            <person name="Katayama K."/>
            <person name="Fujiwara N."/>
            <person name="Hoshino Y."/>
        </authorList>
    </citation>
    <scope>NUCLEOTIDE SEQUENCE [LARGE SCALE GENOMIC DNA]</scope>
    <source>
        <strain evidence="2 3">NJB0901</strain>
    </source>
</reference>
<keyword evidence="3" id="KW-1185">Reference proteome</keyword>
<dbReference type="OrthoDB" id="4641899at2"/>
<evidence type="ECO:0000313" key="3">
    <source>
        <dbReference type="Proteomes" id="UP000217954"/>
    </source>
</evidence>
<accession>A0A1Z4F0V3</accession>
<organism evidence="2 3">
    <name type="scientific">[Mycobacterium] stephanolepidis</name>
    <dbReference type="NCBI Taxonomy" id="1520670"/>
    <lineage>
        <taxon>Bacteria</taxon>
        <taxon>Bacillati</taxon>
        <taxon>Actinomycetota</taxon>
        <taxon>Actinomycetes</taxon>
        <taxon>Mycobacteriales</taxon>
        <taxon>Mycobacteriaceae</taxon>
        <taxon>Mycobacteroides</taxon>
    </lineage>
</organism>
<evidence type="ECO:0000256" key="1">
    <source>
        <dbReference type="SAM" id="Phobius"/>
    </source>
</evidence>
<keyword evidence="1" id="KW-1133">Transmembrane helix</keyword>
<feature type="transmembrane region" description="Helical" evidence="1">
    <location>
        <begin position="12"/>
        <end position="34"/>
    </location>
</feature>
<gene>
    <name evidence="2" type="ORF">MSTE_03541</name>
</gene>
<dbReference type="EMBL" id="AP018165">
    <property type="protein sequence ID" value="BAX98841.1"/>
    <property type="molecule type" value="Genomic_DNA"/>
</dbReference>
<name>A0A1Z4F0V3_9MYCO</name>
<reference evidence="3" key="1">
    <citation type="journal article" date="2017" name="Genome Announc.">
        <title>Complete Genome Sequence of Mycobacterium stephanolepidis.</title>
        <authorList>
            <person name="Fukano H."/>
            <person name="Yoshida M."/>
            <person name="Katayama Y."/>
            <person name="Omatsu T."/>
            <person name="Mizutani T."/>
            <person name="Kurata O."/>
            <person name="Wada S."/>
            <person name="Hoshino Y."/>
        </authorList>
    </citation>
    <scope>NUCLEOTIDE SEQUENCE [LARGE SCALE GENOMIC DNA]</scope>
    <source>
        <strain evidence="3">NJB0901</strain>
    </source>
</reference>
<protein>
    <submittedName>
        <fullName evidence="2">Uncharacterized protein</fullName>
    </submittedName>
</protein>
<proteinExistence type="predicted"/>
<dbReference type="KEGG" id="mste:MSTE_03541"/>
<dbReference type="AlphaFoldDB" id="A0A1Z4F0V3"/>
<keyword evidence="1" id="KW-0472">Membrane</keyword>
<keyword evidence="1" id="KW-0812">Transmembrane</keyword>
<dbReference type="RefSeq" id="WP_096503094.1">
    <property type="nucleotide sequence ID" value="NZ_AP018165.1"/>
</dbReference>
<dbReference type="Proteomes" id="UP000217954">
    <property type="component" value="Chromosome"/>
</dbReference>
<evidence type="ECO:0000313" key="2">
    <source>
        <dbReference type="EMBL" id="BAX98841.1"/>
    </source>
</evidence>
<sequence>MNWLNPAMWDGIGIVSFLIVFVAAFVTAQFRGWIVLGVHHREIMGQKDREITALEKRSDEDAESIAKFAATAARSTVAAEVQQSIVEAIRQLAQERTP</sequence>